<reference evidence="4" key="2">
    <citation type="submission" date="2025-08" db="UniProtKB">
        <authorList>
            <consortium name="Ensembl"/>
        </authorList>
    </citation>
    <scope>IDENTIFICATION</scope>
</reference>
<feature type="compositionally biased region" description="Low complexity" evidence="2">
    <location>
        <begin position="892"/>
        <end position="903"/>
    </location>
</feature>
<evidence type="ECO:0000259" key="3">
    <source>
        <dbReference type="PROSITE" id="PS52002"/>
    </source>
</evidence>
<dbReference type="GO" id="GO:0034063">
    <property type="term" value="P:stress granule assembly"/>
    <property type="evidence" value="ECO:0007669"/>
    <property type="project" value="TreeGrafter"/>
</dbReference>
<organism evidence="4 5">
    <name type="scientific">Sparus aurata</name>
    <name type="common">Gilthead sea bream</name>
    <dbReference type="NCBI Taxonomy" id="8175"/>
    <lineage>
        <taxon>Eukaryota</taxon>
        <taxon>Metazoa</taxon>
        <taxon>Chordata</taxon>
        <taxon>Craniata</taxon>
        <taxon>Vertebrata</taxon>
        <taxon>Euteleostomi</taxon>
        <taxon>Actinopterygii</taxon>
        <taxon>Neopterygii</taxon>
        <taxon>Teleostei</taxon>
        <taxon>Neoteleostei</taxon>
        <taxon>Acanthomorphata</taxon>
        <taxon>Eupercaria</taxon>
        <taxon>Spariformes</taxon>
        <taxon>Sparidae</taxon>
        <taxon>Sparus</taxon>
    </lineage>
</organism>
<dbReference type="FunCoup" id="A0A671UVD5">
    <property type="interactions" value="590"/>
</dbReference>
<feature type="compositionally biased region" description="Polar residues" evidence="2">
    <location>
        <begin position="844"/>
        <end position="865"/>
    </location>
</feature>
<feature type="compositionally biased region" description="Polar residues" evidence="2">
    <location>
        <begin position="471"/>
        <end position="480"/>
    </location>
</feature>
<feature type="compositionally biased region" description="Low complexity" evidence="2">
    <location>
        <begin position="429"/>
        <end position="453"/>
    </location>
</feature>
<dbReference type="Pfam" id="PF07145">
    <property type="entry name" value="PAM2"/>
    <property type="match status" value="1"/>
</dbReference>
<protein>
    <submittedName>
        <fullName evidence="4">Ataxin 2</fullName>
    </submittedName>
</protein>
<feature type="region of interest" description="Disordered" evidence="2">
    <location>
        <begin position="164"/>
        <end position="189"/>
    </location>
</feature>
<feature type="compositionally biased region" description="Low complexity" evidence="2">
    <location>
        <begin position="386"/>
        <end position="402"/>
    </location>
</feature>
<feature type="region of interest" description="Disordered" evidence="2">
    <location>
        <begin position="835"/>
        <end position="935"/>
    </location>
</feature>
<keyword evidence="5" id="KW-1185">Reference proteome</keyword>
<feature type="compositionally biased region" description="Basic and acidic residues" evidence="2">
    <location>
        <begin position="630"/>
        <end position="647"/>
    </location>
</feature>
<dbReference type="GeneTree" id="ENSGT00940000156812"/>
<evidence type="ECO:0000313" key="5">
    <source>
        <dbReference type="Proteomes" id="UP000472265"/>
    </source>
</evidence>
<feature type="compositionally biased region" description="Basic and acidic residues" evidence="2">
    <location>
        <begin position="540"/>
        <end position="553"/>
    </location>
</feature>
<feature type="compositionally biased region" description="Basic and acidic residues" evidence="2">
    <location>
        <begin position="505"/>
        <end position="519"/>
    </location>
</feature>
<feature type="region of interest" description="Disordered" evidence="2">
    <location>
        <begin position="947"/>
        <end position="974"/>
    </location>
</feature>
<reference evidence="4" key="3">
    <citation type="submission" date="2025-09" db="UniProtKB">
        <authorList>
            <consortium name="Ensembl"/>
        </authorList>
    </citation>
    <scope>IDENTIFICATION</scope>
</reference>
<dbReference type="PROSITE" id="PS52002">
    <property type="entry name" value="SM"/>
    <property type="match status" value="1"/>
</dbReference>
<dbReference type="Pfam" id="PF06741">
    <property type="entry name" value="LsmAD"/>
    <property type="match status" value="1"/>
</dbReference>
<feature type="compositionally biased region" description="Pro residues" evidence="2">
    <location>
        <begin position="953"/>
        <end position="965"/>
    </location>
</feature>
<dbReference type="InterPro" id="IPR045117">
    <property type="entry name" value="ATXN2-like"/>
</dbReference>
<reference evidence="4" key="1">
    <citation type="submission" date="2021-04" db="EMBL/GenBank/DDBJ databases">
        <authorList>
            <consortium name="Wellcome Sanger Institute Data Sharing"/>
        </authorList>
    </citation>
    <scope>NUCLEOTIDE SEQUENCE [LARGE SCALE GENOMIC DNA]</scope>
</reference>
<proteinExistence type="inferred from homology"/>
<feature type="compositionally biased region" description="Polar residues" evidence="2">
    <location>
        <begin position="409"/>
        <end position="428"/>
    </location>
</feature>
<comment type="similarity">
    <text evidence="1">Belongs to the ataxin-2 family.</text>
</comment>
<sequence>MSMKAGGNRSKPGGGNTAGAAASGAGGSGGGRQNLGRGRHSGKGPAAVIFNGVYANMRMVHVLTSVVGAKCELKVKNGAVYEGVFKTYGPECDLVLDAAHRKSPEPSIAPRKEDIVESIIFKASDVVVVTFKDVDLNFARKVCVCAADNFTDAAVSSRINGEHKEKDLEPWDGGETHNSDSLESLDTDVSNGWDPNDMFKYNEEKYGVLSTYDSSLSTYTVPLERDNSEEFLKREARAAQLAEEIEASATYKARVALENDERSEEEKYTAVVRGERETHTLSRENKYIPPGQRNREAMSWGPGRQNSPRLAQSSAGPSAPRPGPHDYSPSSGADQRVVNGGPPRMSPKSQRTPRAHRVPPCRTTGVPPGVDLISHNAPGEVPVTPPTRSSSSGGTWSSVVSGAHRPRSPRQNSMGGASTGSSSLPSPQTGTAPVETAATPTSAPSPTAASPAPNMVASPPGDAKECRVQETRQTSPTANKENIKPLDSSPSITRPVCKGPPSMAPDHRKQIDNLKKFSVDFRLQSSSNSEAAFDQMMTKPPRDPADKPKDLPLDKASTVGREGTEDGVVVITAGTPGGAPTPSTTATNTSKPGSPAALSPSPSAPDQKRAGLDVTSQGVQTTATSAFGGPKHEDKDDKKEPVQDQVRKSTLNPNANEFKPRFNAQPKPANTPTPPRPQGQPSPSIVVQQPPAVYGQTVCFPQMYPLTPVSPGVQKSIIWKSPAMYQVQMPHMTVSQSKPYRPGKVPNMPQQRSDQHHPPGTPTMMHPATAAGPPIVAPSPAYSAQYFTCSPQQFTSQPLVQQMTHYQSQNKICWPGHLYSTTAQHVFSPVMQGSARMMAPPTHGQPSLVSSSTTQYPEQTHTMYVSQGPMPQQYPHPSATLHPHPQHPQPSATPTGQAQQGGPPQHGGPPSHPAASPVQHQQHQQAAAAAAAAQALHLANQPPQQQMYSALAPTPPSMTPGPNPQSPQASFPSAQQTVYIHPQQVQHGYNHNHMAHVQQAHMQSGMVPSHHPAPTHPTMMLMATQGPPGGPQPPMPQTALNPIPVSSTTHFSYLAHPQVQPHHQQQL</sequence>
<dbReference type="GO" id="GO:0003729">
    <property type="term" value="F:mRNA binding"/>
    <property type="evidence" value="ECO:0007669"/>
    <property type="project" value="TreeGrafter"/>
</dbReference>
<dbReference type="Pfam" id="PF14438">
    <property type="entry name" value="SM-ATX"/>
    <property type="match status" value="1"/>
</dbReference>
<feature type="compositionally biased region" description="Low complexity" evidence="2">
    <location>
        <begin position="572"/>
        <end position="605"/>
    </location>
</feature>
<dbReference type="Ensembl" id="ENSSAUT00010018976.1">
    <property type="protein sequence ID" value="ENSSAUP00010017954.1"/>
    <property type="gene ID" value="ENSSAUG00010008135.1"/>
</dbReference>
<feature type="compositionally biased region" description="Polar residues" evidence="2">
    <location>
        <begin position="614"/>
        <end position="625"/>
    </location>
</feature>
<evidence type="ECO:0000256" key="1">
    <source>
        <dbReference type="ARBA" id="ARBA00007503"/>
    </source>
</evidence>
<dbReference type="InterPro" id="IPR047575">
    <property type="entry name" value="Sm"/>
</dbReference>
<feature type="domain" description="Sm" evidence="3">
    <location>
        <begin position="58"/>
        <end position="135"/>
    </location>
</feature>
<gene>
    <name evidence="4" type="primary">ATXN2</name>
    <name evidence="4" type="synonym">atxn2</name>
</gene>
<feature type="region of interest" description="Disordered" evidence="2">
    <location>
        <begin position="745"/>
        <end position="766"/>
    </location>
</feature>
<dbReference type="InterPro" id="IPR025852">
    <property type="entry name" value="SM_dom_ATX"/>
</dbReference>
<evidence type="ECO:0000256" key="2">
    <source>
        <dbReference type="SAM" id="MobiDB-lite"/>
    </source>
</evidence>
<dbReference type="SMART" id="SM01272">
    <property type="entry name" value="LsmAD"/>
    <property type="match status" value="1"/>
</dbReference>
<feature type="region of interest" description="Disordered" evidence="2">
    <location>
        <begin position="257"/>
        <end position="687"/>
    </location>
</feature>
<feature type="compositionally biased region" description="Pro residues" evidence="2">
    <location>
        <begin position="669"/>
        <end position="680"/>
    </location>
</feature>
<dbReference type="Proteomes" id="UP000472265">
    <property type="component" value="Chromosome 5"/>
</dbReference>
<evidence type="ECO:0000313" key="4">
    <source>
        <dbReference type="Ensembl" id="ENSSAUP00010017954.1"/>
    </source>
</evidence>
<dbReference type="PANTHER" id="PTHR12854:SF11">
    <property type="entry name" value="ATAXIN-2"/>
    <property type="match status" value="1"/>
</dbReference>
<name>A0A671UVD5_SPAAU</name>
<feature type="region of interest" description="Disordered" evidence="2">
    <location>
        <begin position="1"/>
        <end position="41"/>
    </location>
</feature>
<dbReference type="InParanoid" id="A0A671UVD5"/>
<dbReference type="PANTHER" id="PTHR12854">
    <property type="entry name" value="ATAXIN 2-RELATED"/>
    <property type="match status" value="1"/>
</dbReference>
<dbReference type="AlphaFoldDB" id="A0A671UVD5"/>
<feature type="compositionally biased region" description="Gly residues" evidence="2">
    <location>
        <begin position="24"/>
        <end position="33"/>
    </location>
</feature>
<feature type="compositionally biased region" description="Basic and acidic residues" evidence="2">
    <location>
        <begin position="257"/>
        <end position="286"/>
    </location>
</feature>
<dbReference type="InterPro" id="IPR009604">
    <property type="entry name" value="LsmAD_domain"/>
</dbReference>
<feature type="compositionally biased region" description="Low complexity" evidence="2">
    <location>
        <begin position="913"/>
        <end position="935"/>
    </location>
</feature>
<dbReference type="InterPro" id="IPR009818">
    <property type="entry name" value="PAM2_motif"/>
</dbReference>
<feature type="compositionally biased region" description="Basic and acidic residues" evidence="2">
    <location>
        <begin position="164"/>
        <end position="180"/>
    </location>
</feature>
<dbReference type="GO" id="GO:0010494">
    <property type="term" value="C:cytoplasmic stress granule"/>
    <property type="evidence" value="ECO:0007669"/>
    <property type="project" value="TreeGrafter"/>
</dbReference>
<accession>A0A671UVD5</accession>